<dbReference type="InterPro" id="IPR010982">
    <property type="entry name" value="Lambda_DNA-bd_dom_sf"/>
</dbReference>
<keyword evidence="1" id="KW-0238">DNA-binding</keyword>
<organism evidence="3 4">
    <name type="scientific">Undibacterium flavidum</name>
    <dbReference type="NCBI Taxonomy" id="2762297"/>
    <lineage>
        <taxon>Bacteria</taxon>
        <taxon>Pseudomonadati</taxon>
        <taxon>Pseudomonadota</taxon>
        <taxon>Betaproteobacteria</taxon>
        <taxon>Burkholderiales</taxon>
        <taxon>Oxalobacteraceae</taxon>
        <taxon>Undibacterium</taxon>
    </lineage>
</organism>
<evidence type="ECO:0000313" key="3">
    <source>
        <dbReference type="EMBL" id="MBC3873183.1"/>
    </source>
</evidence>
<dbReference type="PANTHER" id="PTHR46797">
    <property type="entry name" value="HTH-TYPE TRANSCRIPTIONAL REGULATOR"/>
    <property type="match status" value="1"/>
</dbReference>
<dbReference type="SMART" id="SM00530">
    <property type="entry name" value="HTH_XRE"/>
    <property type="match status" value="1"/>
</dbReference>
<dbReference type="CDD" id="cd00093">
    <property type="entry name" value="HTH_XRE"/>
    <property type="match status" value="1"/>
</dbReference>
<sequence length="88" mass="9905">MHSICDSFGIAVRQLRTYHAISQEELAEKSKLNRSYISEIECGKVVPSIITMDKLAVALNTNLSDLILRYEKLRQRNFAHASLVTLAA</sequence>
<evidence type="ECO:0000313" key="4">
    <source>
        <dbReference type="Proteomes" id="UP000624279"/>
    </source>
</evidence>
<dbReference type="InterPro" id="IPR001387">
    <property type="entry name" value="Cro/C1-type_HTH"/>
</dbReference>
<dbReference type="RefSeq" id="WP_186941229.1">
    <property type="nucleotide sequence ID" value="NZ_JACOGA010000005.1"/>
</dbReference>
<feature type="domain" description="HTH cro/C1-type" evidence="2">
    <location>
        <begin position="12"/>
        <end position="66"/>
    </location>
</feature>
<dbReference type="Gene3D" id="1.10.260.40">
    <property type="entry name" value="lambda repressor-like DNA-binding domains"/>
    <property type="match status" value="1"/>
</dbReference>
<comment type="caution">
    <text evidence="3">The sequence shown here is derived from an EMBL/GenBank/DDBJ whole genome shotgun (WGS) entry which is preliminary data.</text>
</comment>
<dbReference type="InterPro" id="IPR050807">
    <property type="entry name" value="TransReg_Diox_bact_type"/>
</dbReference>
<dbReference type="EMBL" id="JACOGA010000005">
    <property type="protein sequence ID" value="MBC3873183.1"/>
    <property type="molecule type" value="Genomic_DNA"/>
</dbReference>
<protein>
    <submittedName>
        <fullName evidence="3">Helix-turn-helix transcriptional regulator</fullName>
    </submittedName>
</protein>
<dbReference type="PROSITE" id="PS50943">
    <property type="entry name" value="HTH_CROC1"/>
    <property type="match status" value="1"/>
</dbReference>
<name>A0ABR6Y988_9BURK</name>
<dbReference type="Proteomes" id="UP000624279">
    <property type="component" value="Unassembled WGS sequence"/>
</dbReference>
<reference evidence="3 4" key="1">
    <citation type="submission" date="2020-08" db="EMBL/GenBank/DDBJ databases">
        <title>Novel species isolated from subtropical streams in China.</title>
        <authorList>
            <person name="Lu H."/>
        </authorList>
    </citation>
    <scope>NUCLEOTIDE SEQUENCE [LARGE SCALE GENOMIC DNA]</scope>
    <source>
        <strain evidence="3 4">LX15W</strain>
    </source>
</reference>
<dbReference type="SUPFAM" id="SSF47413">
    <property type="entry name" value="lambda repressor-like DNA-binding domains"/>
    <property type="match status" value="1"/>
</dbReference>
<dbReference type="PANTHER" id="PTHR46797:SF1">
    <property type="entry name" value="METHYLPHOSPHONATE SYNTHASE"/>
    <property type="match status" value="1"/>
</dbReference>
<evidence type="ECO:0000259" key="2">
    <source>
        <dbReference type="PROSITE" id="PS50943"/>
    </source>
</evidence>
<keyword evidence="4" id="KW-1185">Reference proteome</keyword>
<proteinExistence type="predicted"/>
<evidence type="ECO:0000256" key="1">
    <source>
        <dbReference type="ARBA" id="ARBA00023125"/>
    </source>
</evidence>
<accession>A0ABR6Y988</accession>
<gene>
    <name evidence="3" type="ORF">H8K55_06250</name>
</gene>
<dbReference type="Pfam" id="PF01381">
    <property type="entry name" value="HTH_3"/>
    <property type="match status" value="1"/>
</dbReference>